<keyword evidence="2" id="KW-0813">Transport</keyword>
<evidence type="ECO:0000313" key="9">
    <source>
        <dbReference type="Proteomes" id="UP000738126"/>
    </source>
</evidence>
<dbReference type="NCBIfam" id="TIGR01068">
    <property type="entry name" value="thioredoxin"/>
    <property type="match status" value="1"/>
</dbReference>
<dbReference type="InterPro" id="IPR005746">
    <property type="entry name" value="Thioredoxin"/>
</dbReference>
<dbReference type="Gene3D" id="3.40.30.10">
    <property type="entry name" value="Glutaredoxin"/>
    <property type="match status" value="1"/>
</dbReference>
<proteinExistence type="inferred from homology"/>
<dbReference type="EMBL" id="NRSH01000057">
    <property type="protein sequence ID" value="MBK1726660.1"/>
    <property type="molecule type" value="Genomic_DNA"/>
</dbReference>
<reference evidence="8 9" key="1">
    <citation type="journal article" date="2020" name="Microorganisms">
        <title>Osmotic Adaptation and Compatible Solute Biosynthesis of Phototrophic Bacteria as Revealed from Genome Analyses.</title>
        <authorList>
            <person name="Imhoff J.F."/>
            <person name="Rahn T."/>
            <person name="Kunzel S."/>
            <person name="Keller A."/>
            <person name="Neulinger S.C."/>
        </authorList>
    </citation>
    <scope>NUCLEOTIDE SEQUENCE [LARGE SCALE GENOMIC DNA]</scope>
    <source>
        <strain evidence="8 9">DSM 15116</strain>
    </source>
</reference>
<evidence type="ECO:0000313" key="8">
    <source>
        <dbReference type="EMBL" id="MBK1726660.1"/>
    </source>
</evidence>
<keyword evidence="9" id="KW-1185">Reference proteome</keyword>
<dbReference type="CDD" id="cd02956">
    <property type="entry name" value="ybbN"/>
    <property type="match status" value="1"/>
</dbReference>
<dbReference type="PROSITE" id="PS00194">
    <property type="entry name" value="THIOREDOXIN_1"/>
    <property type="match status" value="1"/>
</dbReference>
<feature type="domain" description="Thioredoxin" evidence="7">
    <location>
        <begin position="7"/>
        <end position="114"/>
    </location>
</feature>
<dbReference type="PANTHER" id="PTHR45663:SF11">
    <property type="entry name" value="GEO12009P1"/>
    <property type="match status" value="1"/>
</dbReference>
<evidence type="ECO:0000256" key="3">
    <source>
        <dbReference type="ARBA" id="ARBA00022982"/>
    </source>
</evidence>
<sequence>MSSNSPYVIDVTAETFKEQAIDASTQQPVLIYFWAQWCGPCQSLSPLLERLADEYQGGFQVAKVDCDQEQQLAMQVGVQSLPTVLLVKDGQPVDQFTGALSESELRQWLDQYVEAPQADPLEQARGLMAEGRAAEAVPYLRAAREQRSDDASVTIDLARALLQSGESDEAFALVEGLPSQEQQDPRAQGILARKEFAERVRDLPGTETLEQRVEADPGDGQARLELALRLVVAGGELEALDHLLHLVQRDRQRRDEAHDLALKVLGVLGPEHPEARRYRQRLFQLLY</sequence>
<dbReference type="InterPro" id="IPR036249">
    <property type="entry name" value="Thioredoxin-like_sf"/>
</dbReference>
<evidence type="ECO:0000256" key="6">
    <source>
        <dbReference type="NCBIfam" id="TIGR01068"/>
    </source>
</evidence>
<comment type="caution">
    <text evidence="8">The sequence shown here is derived from an EMBL/GenBank/DDBJ whole genome shotgun (WGS) entry which is preliminary data.</text>
</comment>
<dbReference type="RefSeq" id="WP_200258127.1">
    <property type="nucleotide sequence ID" value="NZ_NRSH01000057.1"/>
</dbReference>
<gene>
    <name evidence="8" type="primary">trxA</name>
    <name evidence="8" type="ORF">CKO13_06400</name>
</gene>
<keyword evidence="4" id="KW-1015">Disulfide bond</keyword>
<keyword evidence="3" id="KW-0249">Electron transport</keyword>
<evidence type="ECO:0000256" key="2">
    <source>
        <dbReference type="ARBA" id="ARBA00022448"/>
    </source>
</evidence>
<dbReference type="Pfam" id="PF14561">
    <property type="entry name" value="TPR_20"/>
    <property type="match status" value="1"/>
</dbReference>
<comment type="similarity">
    <text evidence="1">Belongs to the thioredoxin family.</text>
</comment>
<evidence type="ECO:0000256" key="5">
    <source>
        <dbReference type="ARBA" id="ARBA00023284"/>
    </source>
</evidence>
<dbReference type="Pfam" id="PF00085">
    <property type="entry name" value="Thioredoxin"/>
    <property type="match status" value="1"/>
</dbReference>
<dbReference type="Proteomes" id="UP000738126">
    <property type="component" value="Unassembled WGS sequence"/>
</dbReference>
<evidence type="ECO:0000256" key="4">
    <source>
        <dbReference type="ARBA" id="ARBA00023157"/>
    </source>
</evidence>
<dbReference type="SUPFAM" id="SSF52833">
    <property type="entry name" value="Thioredoxin-like"/>
    <property type="match status" value="1"/>
</dbReference>
<dbReference type="Pfam" id="PF14559">
    <property type="entry name" value="TPR_19"/>
    <property type="match status" value="1"/>
</dbReference>
<dbReference type="InterPro" id="IPR011990">
    <property type="entry name" value="TPR-like_helical_dom_sf"/>
</dbReference>
<dbReference type="InterPro" id="IPR017937">
    <property type="entry name" value="Thioredoxin_CS"/>
</dbReference>
<dbReference type="PRINTS" id="PR00421">
    <property type="entry name" value="THIOREDOXIN"/>
</dbReference>
<evidence type="ECO:0000259" key="7">
    <source>
        <dbReference type="PROSITE" id="PS51352"/>
    </source>
</evidence>
<protein>
    <recommendedName>
        <fullName evidence="6">Thioredoxin</fullName>
    </recommendedName>
</protein>
<name>A0ABS1E4I0_9GAMM</name>
<dbReference type="PANTHER" id="PTHR45663">
    <property type="entry name" value="GEO12009P1"/>
    <property type="match status" value="1"/>
</dbReference>
<dbReference type="SUPFAM" id="SSF48452">
    <property type="entry name" value="TPR-like"/>
    <property type="match status" value="1"/>
</dbReference>
<dbReference type="Gene3D" id="1.25.40.10">
    <property type="entry name" value="Tetratricopeptide repeat domain"/>
    <property type="match status" value="2"/>
</dbReference>
<accession>A0ABS1E4I0</accession>
<organism evidence="8 9">
    <name type="scientific">Halorhodospira neutriphila</name>
    <dbReference type="NCBI Taxonomy" id="168379"/>
    <lineage>
        <taxon>Bacteria</taxon>
        <taxon>Pseudomonadati</taxon>
        <taxon>Pseudomonadota</taxon>
        <taxon>Gammaproteobacteria</taxon>
        <taxon>Chromatiales</taxon>
        <taxon>Ectothiorhodospiraceae</taxon>
        <taxon>Halorhodospira</taxon>
    </lineage>
</organism>
<dbReference type="PROSITE" id="PS51352">
    <property type="entry name" value="THIOREDOXIN_2"/>
    <property type="match status" value="1"/>
</dbReference>
<evidence type="ECO:0000256" key="1">
    <source>
        <dbReference type="ARBA" id="ARBA00008987"/>
    </source>
</evidence>
<dbReference type="InterPro" id="IPR013766">
    <property type="entry name" value="Thioredoxin_domain"/>
</dbReference>
<keyword evidence="5" id="KW-0676">Redox-active center</keyword>